<dbReference type="InterPro" id="IPR045272">
    <property type="entry name" value="ANXUR1/2-like"/>
</dbReference>
<keyword evidence="11" id="KW-1185">Reference proteome</keyword>
<dbReference type="AlphaFoldDB" id="A0AA36EIT6"/>
<dbReference type="PROSITE" id="PS00107">
    <property type="entry name" value="PROTEIN_KINASE_ATP"/>
    <property type="match status" value="1"/>
</dbReference>
<dbReference type="InterPro" id="IPR000719">
    <property type="entry name" value="Prot_kinase_dom"/>
</dbReference>
<dbReference type="SUPFAM" id="SSF56112">
    <property type="entry name" value="Protein kinase-like (PK-like)"/>
    <property type="match status" value="1"/>
</dbReference>
<dbReference type="InterPro" id="IPR011009">
    <property type="entry name" value="Kinase-like_dom_sf"/>
</dbReference>
<dbReference type="Proteomes" id="UP001177003">
    <property type="component" value="Chromosome 8"/>
</dbReference>
<feature type="binding site" evidence="6">
    <location>
        <position position="80"/>
    </location>
    <ligand>
        <name>ATP</name>
        <dbReference type="ChEBI" id="CHEBI:30616"/>
    </ligand>
</feature>
<dbReference type="PANTHER" id="PTHR27003">
    <property type="entry name" value="OS07G0166700 PROTEIN"/>
    <property type="match status" value="1"/>
</dbReference>
<evidence type="ECO:0000256" key="4">
    <source>
        <dbReference type="ARBA" id="ARBA00022777"/>
    </source>
</evidence>
<dbReference type="Gene3D" id="3.30.200.20">
    <property type="entry name" value="Phosphorylase Kinase, domain 1"/>
    <property type="match status" value="1"/>
</dbReference>
<dbReference type="GO" id="GO:0004674">
    <property type="term" value="F:protein serine/threonine kinase activity"/>
    <property type="evidence" value="ECO:0007669"/>
    <property type="project" value="UniProtKB-KW"/>
</dbReference>
<dbReference type="InterPro" id="IPR001245">
    <property type="entry name" value="Ser-Thr/Tyr_kinase_cat_dom"/>
</dbReference>
<dbReference type="Gene3D" id="1.10.510.10">
    <property type="entry name" value="Transferase(Phosphotransferase) domain 1"/>
    <property type="match status" value="1"/>
</dbReference>
<evidence type="ECO:0000256" key="5">
    <source>
        <dbReference type="ARBA" id="ARBA00022840"/>
    </source>
</evidence>
<dbReference type="GO" id="GO:0009506">
    <property type="term" value="C:plasmodesma"/>
    <property type="evidence" value="ECO:0007669"/>
    <property type="project" value="TreeGrafter"/>
</dbReference>
<dbReference type="SUPFAM" id="SSF47473">
    <property type="entry name" value="EF-hand"/>
    <property type="match status" value="1"/>
</dbReference>
<dbReference type="GO" id="GO:0005886">
    <property type="term" value="C:plasma membrane"/>
    <property type="evidence" value="ECO:0007669"/>
    <property type="project" value="TreeGrafter"/>
</dbReference>
<evidence type="ECO:0000256" key="7">
    <source>
        <dbReference type="SAM" id="Phobius"/>
    </source>
</evidence>
<dbReference type="Pfam" id="PF07714">
    <property type="entry name" value="PK_Tyr_Ser-Thr"/>
    <property type="match status" value="1"/>
</dbReference>
<dbReference type="PROSITE" id="PS00108">
    <property type="entry name" value="PROTEIN_KINASE_ST"/>
    <property type="match status" value="1"/>
</dbReference>
<keyword evidence="4" id="KW-0418">Kinase</keyword>
<keyword evidence="1" id="KW-0723">Serine/threonine-protein kinase</keyword>
<dbReference type="InterPro" id="IPR008271">
    <property type="entry name" value="Ser/Thr_kinase_AS"/>
</dbReference>
<accession>A0AA36EIT6</accession>
<dbReference type="FunFam" id="3.30.200.20:FF:000039">
    <property type="entry name" value="receptor-like protein kinase FERONIA"/>
    <property type="match status" value="1"/>
</dbReference>
<dbReference type="InterPro" id="IPR011992">
    <property type="entry name" value="EF-hand-dom_pair"/>
</dbReference>
<evidence type="ECO:0000256" key="2">
    <source>
        <dbReference type="ARBA" id="ARBA00022679"/>
    </source>
</evidence>
<evidence type="ECO:0000256" key="3">
    <source>
        <dbReference type="ARBA" id="ARBA00022741"/>
    </source>
</evidence>
<dbReference type="PANTHER" id="PTHR27003:SF361">
    <property type="entry name" value="PROTEIN KINASE DOMAIN-CONTAINING PROTEIN"/>
    <property type="match status" value="1"/>
</dbReference>
<dbReference type="GO" id="GO:0005509">
    <property type="term" value="F:calcium ion binding"/>
    <property type="evidence" value="ECO:0007669"/>
    <property type="project" value="InterPro"/>
</dbReference>
<keyword evidence="5 6" id="KW-0067">ATP-binding</keyword>
<organism evidence="10 11">
    <name type="scientific">Lactuca saligna</name>
    <name type="common">Willowleaf lettuce</name>
    <dbReference type="NCBI Taxonomy" id="75948"/>
    <lineage>
        <taxon>Eukaryota</taxon>
        <taxon>Viridiplantae</taxon>
        <taxon>Streptophyta</taxon>
        <taxon>Embryophyta</taxon>
        <taxon>Tracheophyta</taxon>
        <taxon>Spermatophyta</taxon>
        <taxon>Magnoliopsida</taxon>
        <taxon>eudicotyledons</taxon>
        <taxon>Gunneridae</taxon>
        <taxon>Pentapetalae</taxon>
        <taxon>asterids</taxon>
        <taxon>campanulids</taxon>
        <taxon>Asterales</taxon>
        <taxon>Asteraceae</taxon>
        <taxon>Cichorioideae</taxon>
        <taxon>Cichorieae</taxon>
        <taxon>Lactucinae</taxon>
        <taxon>Lactuca</taxon>
    </lineage>
</organism>
<name>A0AA36EIT6_LACSI</name>
<evidence type="ECO:0000313" key="10">
    <source>
        <dbReference type="EMBL" id="CAI9297778.1"/>
    </source>
</evidence>
<dbReference type="EMBL" id="OX465084">
    <property type="protein sequence ID" value="CAI9297778.1"/>
    <property type="molecule type" value="Genomic_DNA"/>
</dbReference>
<keyword evidence="7" id="KW-0472">Membrane</keyword>
<feature type="domain" description="Protein kinase" evidence="8">
    <location>
        <begin position="49"/>
        <end position="325"/>
    </location>
</feature>
<dbReference type="GO" id="GO:0004714">
    <property type="term" value="F:transmembrane receptor protein tyrosine kinase activity"/>
    <property type="evidence" value="ECO:0007669"/>
    <property type="project" value="InterPro"/>
</dbReference>
<dbReference type="PROSITE" id="PS50222">
    <property type="entry name" value="EF_HAND_2"/>
    <property type="match status" value="1"/>
</dbReference>
<keyword evidence="7" id="KW-0812">Transmembrane</keyword>
<keyword evidence="2" id="KW-0808">Transferase</keyword>
<evidence type="ECO:0000256" key="6">
    <source>
        <dbReference type="PROSITE-ProRule" id="PRU10141"/>
    </source>
</evidence>
<sequence length="565" mass="63981">MDSSEPNDTLLLYPLVSLIMISPLKPNMHNCRLALASPFLLREIEIATNNFETCIGKGGYGRVYRGELLISGKLTTVAVKRLYEQFGQGSKEFLTEIALLSGQKHPNLISLLGYCEEGKEKILVYEYVERGSLDQYLTHHNTTYNILTWPERLKICVGIARGLEHLHNHVGKHQAIIHRDIKSANILVDHKWVAKISDLGLSKLSLSGLDRSAIITHACGTPGYCEPEYITTGIVTKESDVYSFGMVLLELLCGRLCTIRDDQGLFLLDYFKMNNFHTIIDPSLRKQMSSYSMNKFLKIAYGCLREDRQQRFPMDLVLKELEESLNIELSLRNGEKSNLISISSRGLQNETPKSSFATLIKHRTNVGKIFDLFDINRDGGLSREELVAFLVVTNVNVEYGQEQISALVDEVLCLYDKYLDDKKGLTYHGLLQYYDDGHGDLDSDIAKLVSDSYSNNDDSSRRHKLITIFQKHNHDLAYDGLLKLVLDSKPSDDDEAALWFGSPKSLVMIKPLTNKPVLSWLVITLLILLITTILVKLSFMWFVFLILSNAIIAFMNKSKNMRALN</sequence>
<keyword evidence="7" id="KW-1133">Transmembrane helix</keyword>
<feature type="domain" description="EF-hand" evidence="9">
    <location>
        <begin position="361"/>
        <end position="396"/>
    </location>
</feature>
<protein>
    <recommendedName>
        <fullName evidence="12">Protein kinase domain-containing protein</fullName>
    </recommendedName>
</protein>
<keyword evidence="3 6" id="KW-0547">Nucleotide-binding</keyword>
<evidence type="ECO:0000259" key="9">
    <source>
        <dbReference type="PROSITE" id="PS50222"/>
    </source>
</evidence>
<dbReference type="InterPro" id="IPR002048">
    <property type="entry name" value="EF_hand_dom"/>
</dbReference>
<dbReference type="SMART" id="SM00220">
    <property type="entry name" value="S_TKc"/>
    <property type="match status" value="1"/>
</dbReference>
<reference evidence="10" key="1">
    <citation type="submission" date="2023-04" db="EMBL/GenBank/DDBJ databases">
        <authorList>
            <person name="Vijverberg K."/>
            <person name="Xiong W."/>
            <person name="Schranz E."/>
        </authorList>
    </citation>
    <scope>NUCLEOTIDE SEQUENCE</scope>
</reference>
<dbReference type="Gene3D" id="1.10.238.10">
    <property type="entry name" value="EF-hand"/>
    <property type="match status" value="1"/>
</dbReference>
<evidence type="ECO:0000256" key="1">
    <source>
        <dbReference type="ARBA" id="ARBA00022527"/>
    </source>
</evidence>
<feature type="transmembrane region" description="Helical" evidence="7">
    <location>
        <begin position="517"/>
        <end position="533"/>
    </location>
</feature>
<evidence type="ECO:0000313" key="11">
    <source>
        <dbReference type="Proteomes" id="UP001177003"/>
    </source>
</evidence>
<evidence type="ECO:0008006" key="12">
    <source>
        <dbReference type="Google" id="ProtNLM"/>
    </source>
</evidence>
<gene>
    <name evidence="10" type="ORF">LSALG_LOCUS36565</name>
</gene>
<dbReference type="GO" id="GO:0005524">
    <property type="term" value="F:ATP binding"/>
    <property type="evidence" value="ECO:0007669"/>
    <property type="project" value="UniProtKB-UniRule"/>
</dbReference>
<evidence type="ECO:0000259" key="8">
    <source>
        <dbReference type="PROSITE" id="PS50011"/>
    </source>
</evidence>
<dbReference type="PROSITE" id="PS50011">
    <property type="entry name" value="PROTEIN_KINASE_DOM"/>
    <property type="match status" value="1"/>
</dbReference>
<dbReference type="InterPro" id="IPR017441">
    <property type="entry name" value="Protein_kinase_ATP_BS"/>
</dbReference>
<proteinExistence type="predicted"/>